<dbReference type="EMBL" id="MUGY01000002">
    <property type="protein sequence ID" value="OXA97774.1"/>
    <property type="molecule type" value="Genomic_DNA"/>
</dbReference>
<dbReference type="AlphaFoldDB" id="A0A086AAM2"/>
<dbReference type="Proteomes" id="UP000198424">
    <property type="component" value="Unassembled WGS sequence"/>
</dbReference>
<protein>
    <submittedName>
        <fullName evidence="1">Uncharacterized protein</fullName>
    </submittedName>
</protein>
<evidence type="ECO:0000313" key="3">
    <source>
        <dbReference type="Proteomes" id="UP000028712"/>
    </source>
</evidence>
<dbReference type="RefSeq" id="WP_035624632.1">
    <property type="nucleotide sequence ID" value="NZ_JBEWQG010000007.1"/>
</dbReference>
<reference evidence="1 3" key="1">
    <citation type="submission" date="2014-07" db="EMBL/GenBank/DDBJ databases">
        <title>Genome of Flavobacterium hydatis DSM 2063.</title>
        <authorList>
            <person name="Pipes S.E."/>
            <person name="Stropko S.J."/>
            <person name="Newman J.D."/>
        </authorList>
    </citation>
    <scope>NUCLEOTIDE SEQUENCE [LARGE SCALE GENOMIC DNA]</scope>
    <source>
        <strain evidence="1 3">DSM 2063</strain>
    </source>
</reference>
<sequence>MKKFTFEELPDAVADLYGKMEGMERFLDNSSNKKGLSFNHLTKEKCCTYLNKSDLAQLFYILMDEKIFFFDYHSQKRNRNKIQVFIEDNFTYAGDGGLQTDIDTISKQFSEAKGFTYKDKQIRFLENIICTLQKRREKLICW</sequence>
<gene>
    <name evidence="2" type="ORF">B0A62_02640</name>
    <name evidence="1" type="ORF">IW20_16765</name>
</gene>
<evidence type="ECO:0000313" key="1">
    <source>
        <dbReference type="EMBL" id="KFF13736.1"/>
    </source>
</evidence>
<proteinExistence type="predicted"/>
<dbReference type="Proteomes" id="UP000028712">
    <property type="component" value="Unassembled WGS sequence"/>
</dbReference>
<comment type="caution">
    <text evidence="1">The sequence shown here is derived from an EMBL/GenBank/DDBJ whole genome shotgun (WGS) entry which is preliminary data.</text>
</comment>
<dbReference type="EMBL" id="JPRM01000027">
    <property type="protein sequence ID" value="KFF13736.1"/>
    <property type="molecule type" value="Genomic_DNA"/>
</dbReference>
<evidence type="ECO:0000313" key="2">
    <source>
        <dbReference type="EMBL" id="OXA97774.1"/>
    </source>
</evidence>
<organism evidence="1 3">
    <name type="scientific">Flavobacterium hydatis</name>
    <name type="common">Cytophaga aquatilis</name>
    <dbReference type="NCBI Taxonomy" id="991"/>
    <lineage>
        <taxon>Bacteria</taxon>
        <taxon>Pseudomonadati</taxon>
        <taxon>Bacteroidota</taxon>
        <taxon>Flavobacteriia</taxon>
        <taxon>Flavobacteriales</taxon>
        <taxon>Flavobacteriaceae</taxon>
        <taxon>Flavobacterium</taxon>
    </lineage>
</organism>
<accession>A0A086AAM2</accession>
<dbReference type="eggNOG" id="ENOG502ZD77">
    <property type="taxonomic scope" value="Bacteria"/>
</dbReference>
<dbReference type="STRING" id="991.IW20_16765"/>
<keyword evidence="4" id="KW-1185">Reference proteome</keyword>
<dbReference type="OrthoDB" id="1356743at2"/>
<name>A0A086AAM2_FLAHY</name>
<reference evidence="2 4" key="2">
    <citation type="submission" date="2016-11" db="EMBL/GenBank/DDBJ databases">
        <title>Whole genomes of Flavobacteriaceae.</title>
        <authorList>
            <person name="Stine C."/>
            <person name="Li C."/>
            <person name="Tadesse D."/>
        </authorList>
    </citation>
    <scope>NUCLEOTIDE SEQUENCE [LARGE SCALE GENOMIC DNA]</scope>
    <source>
        <strain evidence="2 4">ATCC 29551</strain>
    </source>
</reference>
<evidence type="ECO:0000313" key="4">
    <source>
        <dbReference type="Proteomes" id="UP000198424"/>
    </source>
</evidence>